<proteinExistence type="predicted"/>
<dbReference type="InterPro" id="IPR058367">
    <property type="entry name" value="DUF8054"/>
</dbReference>
<dbReference type="AlphaFoldDB" id="A0A1I6L7T7"/>
<feature type="compositionally biased region" description="Basic and acidic residues" evidence="1">
    <location>
        <begin position="172"/>
        <end position="193"/>
    </location>
</feature>
<dbReference type="STRING" id="767519.SAMN05216559_2223"/>
<sequence>MNLPDGRLLKSRVVSDPRYPLAEALDRSLTGYAVLEPQETLLLEGEGRGVVTFREGVPELTYATGTERGGPAALGDLAMPGPYHVELYELPDDAFDALDDAAAFRVPPGMPAERLAGDPALAASTRRAAPDERIDAGTCSGDASDTDSDGAESQAPEDRSAVEAFLDDEEKIEAIREQARREAEARAEEWGFD</sequence>
<evidence type="ECO:0000313" key="3">
    <source>
        <dbReference type="EMBL" id="SFR99529.1"/>
    </source>
</evidence>
<dbReference type="OrthoDB" id="267121at2157"/>
<accession>A0A1I6L7T7</accession>
<dbReference type="RefSeq" id="WP_089816601.1">
    <property type="nucleotide sequence ID" value="NZ_FOZK01000002.1"/>
</dbReference>
<feature type="domain" description="DUF8054" evidence="2">
    <location>
        <begin position="2"/>
        <end position="192"/>
    </location>
</feature>
<protein>
    <recommendedName>
        <fullName evidence="2">DUF8054 domain-containing protein</fullName>
    </recommendedName>
</protein>
<gene>
    <name evidence="3" type="ORF">SAMN05216559_2223</name>
</gene>
<organism evidence="3 4">
    <name type="scientific">Halomicrobium zhouii</name>
    <dbReference type="NCBI Taxonomy" id="767519"/>
    <lineage>
        <taxon>Archaea</taxon>
        <taxon>Methanobacteriati</taxon>
        <taxon>Methanobacteriota</taxon>
        <taxon>Stenosarchaea group</taxon>
        <taxon>Halobacteria</taxon>
        <taxon>Halobacteriales</taxon>
        <taxon>Haloarculaceae</taxon>
        <taxon>Halomicrobium</taxon>
    </lineage>
</organism>
<reference evidence="3 4" key="1">
    <citation type="submission" date="2016-10" db="EMBL/GenBank/DDBJ databases">
        <authorList>
            <person name="de Groot N.N."/>
        </authorList>
    </citation>
    <scope>NUCLEOTIDE SEQUENCE [LARGE SCALE GENOMIC DNA]</scope>
    <source>
        <strain evidence="3 4">CGMCC 1.10457</strain>
    </source>
</reference>
<evidence type="ECO:0000259" key="2">
    <source>
        <dbReference type="Pfam" id="PF26239"/>
    </source>
</evidence>
<dbReference type="EMBL" id="FOZK01000002">
    <property type="protein sequence ID" value="SFR99529.1"/>
    <property type="molecule type" value="Genomic_DNA"/>
</dbReference>
<dbReference type="Pfam" id="PF26239">
    <property type="entry name" value="DUF8054"/>
    <property type="match status" value="1"/>
</dbReference>
<dbReference type="Proteomes" id="UP000199062">
    <property type="component" value="Unassembled WGS sequence"/>
</dbReference>
<keyword evidence="4" id="KW-1185">Reference proteome</keyword>
<evidence type="ECO:0000313" key="4">
    <source>
        <dbReference type="Proteomes" id="UP000199062"/>
    </source>
</evidence>
<evidence type="ECO:0000256" key="1">
    <source>
        <dbReference type="SAM" id="MobiDB-lite"/>
    </source>
</evidence>
<name>A0A1I6L7T7_9EURY</name>
<feature type="region of interest" description="Disordered" evidence="1">
    <location>
        <begin position="109"/>
        <end position="193"/>
    </location>
</feature>